<evidence type="ECO:0000313" key="8">
    <source>
        <dbReference type="Proteomes" id="UP001143330"/>
    </source>
</evidence>
<evidence type="ECO:0000256" key="1">
    <source>
        <dbReference type="ARBA" id="ARBA00001974"/>
    </source>
</evidence>
<comment type="cofactor">
    <cofactor evidence="1">
        <name>FAD</name>
        <dbReference type="ChEBI" id="CHEBI:57692"/>
    </cofactor>
</comment>
<dbReference type="AlphaFoldDB" id="A0A9W6JYN7"/>
<dbReference type="InterPro" id="IPR002938">
    <property type="entry name" value="FAD-bd"/>
</dbReference>
<reference evidence="7" key="1">
    <citation type="journal article" date="2014" name="Int. J. Syst. Evol. Microbiol.">
        <title>Complete genome sequence of Corynebacterium casei LMG S-19264T (=DSM 44701T), isolated from a smear-ripened cheese.</title>
        <authorList>
            <consortium name="US DOE Joint Genome Institute (JGI-PGF)"/>
            <person name="Walter F."/>
            <person name="Albersmeier A."/>
            <person name="Kalinowski J."/>
            <person name="Ruckert C."/>
        </authorList>
    </citation>
    <scope>NUCLEOTIDE SEQUENCE</scope>
    <source>
        <strain evidence="7">VKM B-2789</strain>
    </source>
</reference>
<dbReference type="GO" id="GO:0071949">
    <property type="term" value="F:FAD binding"/>
    <property type="evidence" value="ECO:0007669"/>
    <property type="project" value="InterPro"/>
</dbReference>
<reference evidence="7" key="2">
    <citation type="submission" date="2023-01" db="EMBL/GenBank/DDBJ databases">
        <authorList>
            <person name="Sun Q."/>
            <person name="Evtushenko L."/>
        </authorList>
    </citation>
    <scope>NUCLEOTIDE SEQUENCE</scope>
    <source>
        <strain evidence="7">VKM B-2789</strain>
    </source>
</reference>
<comment type="caution">
    <text evidence="7">The sequence shown here is derived from an EMBL/GenBank/DDBJ whole genome shotgun (WGS) entry which is preliminary data.</text>
</comment>
<evidence type="ECO:0000256" key="4">
    <source>
        <dbReference type="ARBA" id="ARBA00023002"/>
    </source>
</evidence>
<dbReference type="InterPro" id="IPR050493">
    <property type="entry name" value="FAD-dep_Monooxygenase_BioMet"/>
</dbReference>
<evidence type="ECO:0000256" key="3">
    <source>
        <dbReference type="ARBA" id="ARBA00022827"/>
    </source>
</evidence>
<evidence type="ECO:0000313" key="7">
    <source>
        <dbReference type="EMBL" id="GLK86296.1"/>
    </source>
</evidence>
<feature type="domain" description="FAD-binding" evidence="6">
    <location>
        <begin position="5"/>
        <end position="348"/>
    </location>
</feature>
<keyword evidence="4" id="KW-0560">Oxidoreductase</keyword>
<dbReference type="Proteomes" id="UP001143330">
    <property type="component" value="Unassembled WGS sequence"/>
</dbReference>
<dbReference type="Pfam" id="PF01494">
    <property type="entry name" value="FAD_binding_3"/>
    <property type="match status" value="1"/>
</dbReference>
<protein>
    <submittedName>
        <fullName evidence="7">Salicylate hydroxylase</fullName>
    </submittedName>
</protein>
<evidence type="ECO:0000256" key="2">
    <source>
        <dbReference type="ARBA" id="ARBA00022630"/>
    </source>
</evidence>
<dbReference type="Gene3D" id="3.50.50.60">
    <property type="entry name" value="FAD/NAD(P)-binding domain"/>
    <property type="match status" value="1"/>
</dbReference>
<organism evidence="7 8">
    <name type="scientific">Ancylobacter defluvii</name>
    <dbReference type="NCBI Taxonomy" id="1282440"/>
    <lineage>
        <taxon>Bacteria</taxon>
        <taxon>Pseudomonadati</taxon>
        <taxon>Pseudomonadota</taxon>
        <taxon>Alphaproteobacteria</taxon>
        <taxon>Hyphomicrobiales</taxon>
        <taxon>Xanthobacteraceae</taxon>
        <taxon>Ancylobacter</taxon>
    </lineage>
</organism>
<accession>A0A9W6JYN7</accession>
<dbReference type="EMBL" id="BSFM01000017">
    <property type="protein sequence ID" value="GLK86296.1"/>
    <property type="molecule type" value="Genomic_DNA"/>
</dbReference>
<proteinExistence type="predicted"/>
<dbReference type="PANTHER" id="PTHR13789">
    <property type="entry name" value="MONOOXYGENASE"/>
    <property type="match status" value="1"/>
</dbReference>
<evidence type="ECO:0000256" key="5">
    <source>
        <dbReference type="ARBA" id="ARBA00023033"/>
    </source>
</evidence>
<dbReference type="InterPro" id="IPR036188">
    <property type="entry name" value="FAD/NAD-bd_sf"/>
</dbReference>
<sequence>MSQRDILVAGAGVGGLSAALALAQADYNVTLIERAPSLEEAGAGVQLAANATRCLARLGVLEQVAARAVQPAFMRVIDARRGTVLAEAPMGETAERRFGAPFLVIHRADLQAALAEAAAAEPRIRLILRSTIEGFSEEHGRVRVAIRRGETPEIFDGAALIGADGVRSAVRGQMFPHALPSFRHRAAWRATAPVARLPAHLADAATRLWLGPRAHLVTYPVRGGKAVNLVAITPDERTAHGWSHEGEEGELAGHFTGWCADVQELLAAPGAWLRWALFDLDPLHAWGTGRVTLLGDAAHAMVPFLAQGAAQAIEDATVLADCLRDGDDIAAALRRYETLRRARTAQVQAAARGMDRVYHLSGPAAFARNLVIRAKGGAGVLERYRWIYEWRG</sequence>
<evidence type="ECO:0000259" key="6">
    <source>
        <dbReference type="Pfam" id="PF01494"/>
    </source>
</evidence>
<dbReference type="RefSeq" id="WP_213360924.1">
    <property type="nucleotide sequence ID" value="NZ_BSFM01000017.1"/>
</dbReference>
<dbReference type="GO" id="GO:0004497">
    <property type="term" value="F:monooxygenase activity"/>
    <property type="evidence" value="ECO:0007669"/>
    <property type="project" value="UniProtKB-KW"/>
</dbReference>
<name>A0A9W6JYN7_9HYPH</name>
<keyword evidence="2" id="KW-0285">Flavoprotein</keyword>
<gene>
    <name evidence="7" type="primary">nah</name>
    <name evidence="7" type="ORF">GCM10017653_43660</name>
</gene>
<dbReference type="SUPFAM" id="SSF51905">
    <property type="entry name" value="FAD/NAD(P)-binding domain"/>
    <property type="match status" value="1"/>
</dbReference>
<keyword evidence="3" id="KW-0274">FAD</keyword>
<keyword evidence="5" id="KW-0503">Monooxygenase</keyword>
<dbReference type="PANTHER" id="PTHR13789:SF318">
    <property type="entry name" value="GERANYLGERANYL DIPHOSPHATE REDUCTASE"/>
    <property type="match status" value="1"/>
</dbReference>
<dbReference type="PRINTS" id="PR00420">
    <property type="entry name" value="RNGMNOXGNASE"/>
</dbReference>
<dbReference type="SUPFAM" id="SSF54373">
    <property type="entry name" value="FAD-linked reductases, C-terminal domain"/>
    <property type="match status" value="1"/>
</dbReference>
<keyword evidence="8" id="KW-1185">Reference proteome</keyword>